<protein>
    <submittedName>
        <fullName evidence="1">SusD-like protein</fullName>
    </submittedName>
</protein>
<reference evidence="1" key="1">
    <citation type="submission" date="2019-09" db="EMBL/GenBank/DDBJ databases">
        <authorList>
            <person name="Rodrigo-Torres L."/>
            <person name="Arahal R. D."/>
            <person name="Lucena T."/>
        </authorList>
    </citation>
    <scope>NUCLEOTIDE SEQUENCE</scope>
    <source>
        <strain evidence="1">ISS653</strain>
    </source>
</reference>
<proteinExistence type="predicted"/>
<keyword evidence="2" id="KW-1185">Reference proteome</keyword>
<evidence type="ECO:0000313" key="1">
    <source>
        <dbReference type="EMBL" id="VVV01415.1"/>
    </source>
</evidence>
<gene>
    <name evidence="1" type="ORF">FVB9532_02707</name>
</gene>
<organism evidence="1 2">
    <name type="scientific">Mesonia oceanica</name>
    <dbReference type="NCBI Taxonomy" id="2687242"/>
    <lineage>
        <taxon>Bacteria</taxon>
        <taxon>Pseudomonadati</taxon>
        <taxon>Bacteroidota</taxon>
        <taxon>Flavobacteriia</taxon>
        <taxon>Flavobacteriales</taxon>
        <taxon>Flavobacteriaceae</taxon>
        <taxon>Mesonia</taxon>
    </lineage>
</organism>
<accession>A0AC61YDE6</accession>
<dbReference type="Proteomes" id="UP000356253">
    <property type="component" value="Unassembled WGS sequence"/>
</dbReference>
<comment type="caution">
    <text evidence="1">The sequence shown here is derived from an EMBL/GenBank/DDBJ whole genome shotgun (WGS) entry which is preliminary data.</text>
</comment>
<evidence type="ECO:0000313" key="2">
    <source>
        <dbReference type="Proteomes" id="UP000356253"/>
    </source>
</evidence>
<sequence length="539" mass="61175">MKKIKYIATALFLGLFLSSCDDYLEEDVRSNVTGDEFYTTEEGFESLVNANYAQLKEIYGNEPWLFAAGTDMYAEGRDAEPPGLSQYTQLAPNSEGVAQLYNTCYKAIQAANTAIYYSDITENTSQLNARIGEIKFLRAHAYFLLVQTYGGVGLVNEYFVDPRLKFDRNSAEEVYSYIITEMEEALEMVEDATYGGRVNRRTIQHYLAKVFLTRAYEDFGLASDFETAAGYADAAIGGEALTLSFAELWFPDNSIKPGTIFSVQYSEGALATDPYKLGHMQTAYFGPYQGGNEFSGKAPYRTYTLCPTQYAIDLFSEDDNRWDVTFMQEVYDRYFDYFENDDTSGLPVAHYYAAAWEDTQEFQDAYMETHPNAVYHPYGSYVPSINPNNDYQTIPVKKFDDPSAQFGQSTSTRDIILARLAETYLIAAEAYLQAGETTTGLQRLNEVRQRAGVSDASLAEFDIDYILDERGRELLGEYHRWFDLKRTGKLVERASMYHYLIEESNFNGANGALKILRPIPQEVLDLNQNNEFPQNPAYQ</sequence>
<name>A0AC61YDE6_9FLAO</name>
<dbReference type="EMBL" id="CABVMM010000010">
    <property type="protein sequence ID" value="VVV01415.1"/>
    <property type="molecule type" value="Genomic_DNA"/>
</dbReference>